<dbReference type="InterPro" id="IPR020471">
    <property type="entry name" value="AKR"/>
</dbReference>
<dbReference type="PIRSF" id="PIRSF000097">
    <property type="entry name" value="AKR"/>
    <property type="match status" value="1"/>
</dbReference>
<protein>
    <submittedName>
        <fullName evidence="9">Oxidoreductase</fullName>
    </submittedName>
</protein>
<feature type="site" description="Lowers pKa of active site Tyr" evidence="6">
    <location>
        <position position="97"/>
    </location>
</feature>
<dbReference type="PROSITE" id="PS00062">
    <property type="entry name" value="ALDOKETO_REDUCTASE_2"/>
    <property type="match status" value="1"/>
</dbReference>
<dbReference type="GO" id="GO:0016616">
    <property type="term" value="F:oxidoreductase activity, acting on the CH-OH group of donors, NAD or NADP as acceptor"/>
    <property type="evidence" value="ECO:0007669"/>
    <property type="project" value="UniProtKB-ARBA"/>
</dbReference>
<gene>
    <name evidence="9" type="ORF">CSO01_09640</name>
</gene>
<evidence type="ECO:0000256" key="2">
    <source>
        <dbReference type="ARBA" id="ARBA00022857"/>
    </source>
</evidence>
<dbReference type="FunFam" id="3.20.20.100:FF:000002">
    <property type="entry name" value="2,5-diketo-D-gluconic acid reductase A"/>
    <property type="match status" value="1"/>
</dbReference>
<dbReference type="PANTHER" id="PTHR43827">
    <property type="entry name" value="2,5-DIKETO-D-GLUCONIC ACID REDUCTASE"/>
    <property type="match status" value="1"/>
</dbReference>
<evidence type="ECO:0000256" key="5">
    <source>
        <dbReference type="PIRSR" id="PIRSR000097-2"/>
    </source>
</evidence>
<evidence type="ECO:0000256" key="1">
    <source>
        <dbReference type="ARBA" id="ARBA00007905"/>
    </source>
</evidence>
<evidence type="ECO:0000256" key="7">
    <source>
        <dbReference type="SAM" id="MobiDB-lite"/>
    </source>
</evidence>
<evidence type="ECO:0000259" key="8">
    <source>
        <dbReference type="Pfam" id="PF00248"/>
    </source>
</evidence>
<dbReference type="PRINTS" id="PR00069">
    <property type="entry name" value="ALDKETRDTASE"/>
</dbReference>
<sequence length="297" mass="32370">MTSSHDDDGTPAGAGVPPLTPVPPVPAIPLNDGTTIPQLGFGVYKIDDSGAQTAVRHALDAGYRMVDTARLYGNETGVGRGVRASGLPRAEVYVTTKVWNDDQGYDATRRAFDASAARLDLGDPDLYLIHWPYPGQDLYVDTWRALVELREERRVRSIGVSNFQPAHLRRLVEETGTRPVLNQVELHPYLQQPELRAFHAAHGIVTQAWSPLGRGSGVLDDPVLVEIAAEHHVSTAQVVLRWHLDLGTVVIPKSATPARIRANIDVFDLTLDEDDHARIAGLDRGERIGPAPDVFGA</sequence>
<accession>A0A512PAK7</accession>
<dbReference type="PANTHER" id="PTHR43827:SF3">
    <property type="entry name" value="NADP-DEPENDENT OXIDOREDUCTASE DOMAIN-CONTAINING PROTEIN"/>
    <property type="match status" value="1"/>
</dbReference>
<feature type="active site" description="Proton donor" evidence="4">
    <location>
        <position position="72"/>
    </location>
</feature>
<dbReference type="InterPro" id="IPR023210">
    <property type="entry name" value="NADP_OxRdtase_dom"/>
</dbReference>
<reference evidence="9 10" key="1">
    <citation type="submission" date="2019-07" db="EMBL/GenBank/DDBJ databases">
        <title>Whole genome shotgun sequence of Cellulomonas soli NBRC 109434.</title>
        <authorList>
            <person name="Hosoyama A."/>
            <person name="Uohara A."/>
            <person name="Ohji S."/>
            <person name="Ichikawa N."/>
        </authorList>
    </citation>
    <scope>NUCLEOTIDE SEQUENCE [LARGE SCALE GENOMIC DNA]</scope>
    <source>
        <strain evidence="9 10">NBRC 109434</strain>
    </source>
</reference>
<proteinExistence type="inferred from homology"/>
<name>A0A512PAK7_9CELL</name>
<evidence type="ECO:0000256" key="6">
    <source>
        <dbReference type="PIRSR" id="PIRSR000097-3"/>
    </source>
</evidence>
<feature type="binding site" evidence="5">
    <location>
        <position position="130"/>
    </location>
    <ligand>
        <name>substrate</name>
    </ligand>
</feature>
<dbReference type="Gene3D" id="3.20.20.100">
    <property type="entry name" value="NADP-dependent oxidoreductase domain"/>
    <property type="match status" value="1"/>
</dbReference>
<feature type="region of interest" description="Disordered" evidence="7">
    <location>
        <begin position="1"/>
        <end position="28"/>
    </location>
</feature>
<dbReference type="InterPro" id="IPR036812">
    <property type="entry name" value="NAD(P)_OxRdtase_dom_sf"/>
</dbReference>
<evidence type="ECO:0000256" key="4">
    <source>
        <dbReference type="PIRSR" id="PIRSR000097-1"/>
    </source>
</evidence>
<dbReference type="Proteomes" id="UP000321798">
    <property type="component" value="Unassembled WGS sequence"/>
</dbReference>
<feature type="domain" description="NADP-dependent oxidoreductase" evidence="8">
    <location>
        <begin position="45"/>
        <end position="283"/>
    </location>
</feature>
<dbReference type="InterPro" id="IPR018170">
    <property type="entry name" value="Aldo/ket_reductase_CS"/>
</dbReference>
<dbReference type="RefSeq" id="WP_218866717.1">
    <property type="nucleotide sequence ID" value="NZ_BAABBJ010000015.1"/>
</dbReference>
<feature type="compositionally biased region" description="Pro residues" evidence="7">
    <location>
        <begin position="18"/>
        <end position="27"/>
    </location>
</feature>
<organism evidence="9 10">
    <name type="scientific">Cellulomonas soli</name>
    <dbReference type="NCBI Taxonomy" id="931535"/>
    <lineage>
        <taxon>Bacteria</taxon>
        <taxon>Bacillati</taxon>
        <taxon>Actinomycetota</taxon>
        <taxon>Actinomycetes</taxon>
        <taxon>Micrococcales</taxon>
        <taxon>Cellulomonadaceae</taxon>
        <taxon>Cellulomonas</taxon>
    </lineage>
</organism>
<keyword evidence="2" id="KW-0521">NADP</keyword>
<evidence type="ECO:0000313" key="10">
    <source>
        <dbReference type="Proteomes" id="UP000321798"/>
    </source>
</evidence>
<evidence type="ECO:0000313" key="9">
    <source>
        <dbReference type="EMBL" id="GEP68249.1"/>
    </source>
</evidence>
<comment type="similarity">
    <text evidence="1">Belongs to the aldo/keto reductase family.</text>
</comment>
<comment type="caution">
    <text evidence="9">The sequence shown here is derived from an EMBL/GenBank/DDBJ whole genome shotgun (WGS) entry which is preliminary data.</text>
</comment>
<dbReference type="SUPFAM" id="SSF51430">
    <property type="entry name" value="NAD(P)-linked oxidoreductase"/>
    <property type="match status" value="1"/>
</dbReference>
<dbReference type="Pfam" id="PF00248">
    <property type="entry name" value="Aldo_ket_red"/>
    <property type="match status" value="1"/>
</dbReference>
<dbReference type="PROSITE" id="PS00063">
    <property type="entry name" value="ALDOKETO_REDUCTASE_3"/>
    <property type="match status" value="1"/>
</dbReference>
<evidence type="ECO:0000256" key="3">
    <source>
        <dbReference type="ARBA" id="ARBA00023002"/>
    </source>
</evidence>
<dbReference type="AlphaFoldDB" id="A0A512PAK7"/>
<keyword evidence="3" id="KW-0560">Oxidoreductase</keyword>
<keyword evidence="10" id="KW-1185">Reference proteome</keyword>
<dbReference type="EMBL" id="BKAL01000002">
    <property type="protein sequence ID" value="GEP68249.1"/>
    <property type="molecule type" value="Genomic_DNA"/>
</dbReference>